<evidence type="ECO:0000256" key="1">
    <source>
        <dbReference type="SAM" id="MobiDB-lite"/>
    </source>
</evidence>
<sequence>MRNQAKIARRRAIIEERLRYSDDSYVIWANAQNLEVKLWSLRDLEMCWKKCKLRPRGNNTTLRRSLRIWKPRFQVLVDWLAANMKDEAFWSPRPRRSQKNRKGKCGKSMNISAQCTAKPTVPRDTSIYKENKPPSPSNNNLQFVVQQFSLLDL</sequence>
<dbReference type="EMBL" id="CATQJA010002643">
    <property type="protein sequence ID" value="CAJ0576334.1"/>
    <property type="molecule type" value="Genomic_DNA"/>
</dbReference>
<dbReference type="AlphaFoldDB" id="A0AA36CWH7"/>
<keyword evidence="3" id="KW-1185">Reference proteome</keyword>
<reference evidence="2" key="1">
    <citation type="submission" date="2023-06" db="EMBL/GenBank/DDBJ databases">
        <authorList>
            <person name="Delattre M."/>
        </authorList>
    </citation>
    <scope>NUCLEOTIDE SEQUENCE</scope>
    <source>
        <strain evidence="2">AF72</strain>
    </source>
</reference>
<comment type="caution">
    <text evidence="2">The sequence shown here is derived from an EMBL/GenBank/DDBJ whole genome shotgun (WGS) entry which is preliminary data.</text>
</comment>
<proteinExistence type="predicted"/>
<name>A0AA36CWH7_9BILA</name>
<feature type="region of interest" description="Disordered" evidence="1">
    <location>
        <begin position="116"/>
        <end position="139"/>
    </location>
</feature>
<protein>
    <submittedName>
        <fullName evidence="2">Uncharacterized protein</fullName>
    </submittedName>
</protein>
<evidence type="ECO:0000313" key="3">
    <source>
        <dbReference type="Proteomes" id="UP001177023"/>
    </source>
</evidence>
<accession>A0AA36CWH7</accession>
<dbReference type="Proteomes" id="UP001177023">
    <property type="component" value="Unassembled WGS sequence"/>
</dbReference>
<organism evidence="2 3">
    <name type="scientific">Mesorhabditis spiculigera</name>
    <dbReference type="NCBI Taxonomy" id="96644"/>
    <lineage>
        <taxon>Eukaryota</taxon>
        <taxon>Metazoa</taxon>
        <taxon>Ecdysozoa</taxon>
        <taxon>Nematoda</taxon>
        <taxon>Chromadorea</taxon>
        <taxon>Rhabditida</taxon>
        <taxon>Rhabditina</taxon>
        <taxon>Rhabditomorpha</taxon>
        <taxon>Rhabditoidea</taxon>
        <taxon>Rhabditidae</taxon>
        <taxon>Mesorhabditinae</taxon>
        <taxon>Mesorhabditis</taxon>
    </lineage>
</organism>
<feature type="non-terminal residue" evidence="2">
    <location>
        <position position="153"/>
    </location>
</feature>
<evidence type="ECO:0000313" key="2">
    <source>
        <dbReference type="EMBL" id="CAJ0576334.1"/>
    </source>
</evidence>
<gene>
    <name evidence="2" type="ORF">MSPICULIGERA_LOCUS14629</name>
</gene>